<dbReference type="KEGG" id="blac:94350487"/>
<proteinExistence type="predicted"/>
<organism evidence="1 2">
    <name type="scientific">Bremia lactucae</name>
    <name type="common">Lettuce downy mildew</name>
    <dbReference type="NCBI Taxonomy" id="4779"/>
    <lineage>
        <taxon>Eukaryota</taxon>
        <taxon>Sar</taxon>
        <taxon>Stramenopiles</taxon>
        <taxon>Oomycota</taxon>
        <taxon>Peronosporomycetes</taxon>
        <taxon>Peronosporales</taxon>
        <taxon>Peronosporaceae</taxon>
        <taxon>Bremia</taxon>
    </lineage>
</organism>
<dbReference type="GeneID" id="94350487"/>
<evidence type="ECO:0000313" key="2">
    <source>
        <dbReference type="Proteomes" id="UP000294530"/>
    </source>
</evidence>
<accession>A0A976FK82</accession>
<name>A0A976FK82_BRELC</name>
<evidence type="ECO:0000313" key="1">
    <source>
        <dbReference type="EMBL" id="TDH68328.1"/>
    </source>
</evidence>
<reference evidence="1 2" key="1">
    <citation type="journal article" date="2021" name="Genome Biol.">
        <title>AFLAP: assembly-free linkage analysis pipeline using k-mers from genome sequencing data.</title>
        <authorList>
            <person name="Fletcher K."/>
            <person name="Zhang L."/>
            <person name="Gil J."/>
            <person name="Han R."/>
            <person name="Cavanaugh K."/>
            <person name="Michelmore R."/>
        </authorList>
    </citation>
    <scope>NUCLEOTIDE SEQUENCE [LARGE SCALE GENOMIC DNA]</scope>
    <source>
        <strain evidence="1 2">SF5</strain>
    </source>
</reference>
<dbReference type="RefSeq" id="XP_067817827.1">
    <property type="nucleotide sequence ID" value="XM_067964816.1"/>
</dbReference>
<sequence>MPSYAVARVTRGICQGEIPPNSLAEAGLSEDEESGGCGVMPLASDCGAALGTPHRRTSPSFY</sequence>
<comment type="caution">
    <text evidence="1">The sequence shown here is derived from an EMBL/GenBank/DDBJ whole genome shotgun (WGS) entry which is preliminary data.</text>
</comment>
<gene>
    <name evidence="1" type="ORF">CCR75_006748</name>
</gene>
<dbReference type="AlphaFoldDB" id="A0A976FK82"/>
<dbReference type="Proteomes" id="UP000294530">
    <property type="component" value="Unassembled WGS sequence"/>
</dbReference>
<keyword evidence="2" id="KW-1185">Reference proteome</keyword>
<protein>
    <submittedName>
        <fullName evidence="1">Uncharacterized protein</fullName>
    </submittedName>
</protein>
<dbReference type="EMBL" id="SHOA02000003">
    <property type="protein sequence ID" value="TDH68328.1"/>
    <property type="molecule type" value="Genomic_DNA"/>
</dbReference>